<keyword evidence="9" id="KW-1185">Reference proteome</keyword>
<evidence type="ECO:0000313" key="5">
    <source>
        <dbReference type="EMBL" id="CAI9976083.1"/>
    </source>
</evidence>
<proteinExistence type="predicted"/>
<evidence type="ECO:0000313" key="9">
    <source>
        <dbReference type="Proteomes" id="UP001642409"/>
    </source>
</evidence>
<evidence type="ECO:0000256" key="1">
    <source>
        <dbReference type="SAM" id="Coils"/>
    </source>
</evidence>
<evidence type="ECO:0000313" key="8">
    <source>
        <dbReference type="EMBL" id="CAL6112609.1"/>
    </source>
</evidence>
<reference evidence="6 9" key="2">
    <citation type="submission" date="2024-07" db="EMBL/GenBank/DDBJ databases">
        <authorList>
            <person name="Akdeniz Z."/>
        </authorList>
    </citation>
    <scope>NUCLEOTIDE SEQUENCE [LARGE SCALE GENOMIC DNA]</scope>
</reference>
<dbReference type="EMBL" id="CAXDID020000293">
    <property type="protein sequence ID" value="CAL6071944.1"/>
    <property type="molecule type" value="Genomic_DNA"/>
</dbReference>
<evidence type="ECO:0000313" key="7">
    <source>
        <dbReference type="EMBL" id="CAL6112338.1"/>
    </source>
</evidence>
<reference evidence="4" key="1">
    <citation type="submission" date="2023-06" db="EMBL/GenBank/DDBJ databases">
        <authorList>
            <person name="Kurt Z."/>
        </authorList>
    </citation>
    <scope>NUCLEOTIDE SEQUENCE</scope>
</reference>
<dbReference type="Proteomes" id="UP001642409">
    <property type="component" value="Unassembled WGS sequence"/>
</dbReference>
<keyword evidence="2" id="KW-1133">Transmembrane helix</keyword>
<name>A0AA86P3N6_9EUKA</name>
<feature type="transmembrane region" description="Helical" evidence="2">
    <location>
        <begin position="77"/>
        <end position="96"/>
    </location>
</feature>
<sequence>MTDDKIYEDQSHIEIVHKQNVQLAQEIKEIDEQIAKYQKLHQDISVKLQKYQYQPNFLVIHKEDQVVGLTARRKNSCFYISAVANVVLLLLALLLWNLSSDKIRYM</sequence>
<feature type="coiled-coil region" evidence="1">
    <location>
        <begin position="13"/>
        <end position="43"/>
    </location>
</feature>
<keyword evidence="2" id="KW-0472">Membrane</keyword>
<comment type="caution">
    <text evidence="4">The sequence shown here is derived from an EMBL/GenBank/DDBJ whole genome shotgun (WGS) entry which is preliminary data.</text>
</comment>
<dbReference type="EMBL" id="CATOUU010001172">
    <property type="protein sequence ID" value="CAI9976083.1"/>
    <property type="molecule type" value="Genomic_DNA"/>
</dbReference>
<keyword evidence="2" id="KW-0812">Transmembrane</keyword>
<organism evidence="4">
    <name type="scientific">Hexamita inflata</name>
    <dbReference type="NCBI Taxonomy" id="28002"/>
    <lineage>
        <taxon>Eukaryota</taxon>
        <taxon>Metamonada</taxon>
        <taxon>Diplomonadida</taxon>
        <taxon>Hexamitidae</taxon>
        <taxon>Hexamitinae</taxon>
        <taxon>Hexamita</taxon>
    </lineage>
</organism>
<protein>
    <submittedName>
        <fullName evidence="6">Hypothetical_protein</fullName>
    </submittedName>
</protein>
<evidence type="ECO:0000313" key="4">
    <source>
        <dbReference type="EMBL" id="CAI9931304.1"/>
    </source>
</evidence>
<gene>
    <name evidence="4" type="ORF">HINF_LOCUS18949</name>
    <name evidence="6" type="ORF">HINF_LOCUS55385</name>
    <name evidence="5" type="ORF">HINF_LOCUS63728</name>
    <name evidence="7" type="ORF">HINF_LOCUS76991</name>
    <name evidence="8" type="ORF">HINF_LOCUS77120</name>
    <name evidence="3" type="ORF">HINF_LOCUS8680</name>
</gene>
<evidence type="ECO:0000313" key="3">
    <source>
        <dbReference type="EMBL" id="CAI9921035.1"/>
    </source>
</evidence>
<evidence type="ECO:0000256" key="2">
    <source>
        <dbReference type="SAM" id="Phobius"/>
    </source>
</evidence>
<dbReference type="EMBL" id="CATOUU010000210">
    <property type="protein sequence ID" value="CAI9921035.1"/>
    <property type="molecule type" value="Genomic_DNA"/>
</dbReference>
<dbReference type="EMBL" id="CAXDID020000737">
    <property type="protein sequence ID" value="CAL6112338.1"/>
    <property type="molecule type" value="Genomic_DNA"/>
</dbReference>
<accession>A0AA86P3N6</accession>
<dbReference type="EMBL" id="CATOUU010000480">
    <property type="protein sequence ID" value="CAI9931304.1"/>
    <property type="molecule type" value="Genomic_DNA"/>
</dbReference>
<dbReference type="AlphaFoldDB" id="A0AA86P3N6"/>
<evidence type="ECO:0000313" key="6">
    <source>
        <dbReference type="EMBL" id="CAL6071944.1"/>
    </source>
</evidence>
<keyword evidence="1" id="KW-0175">Coiled coil</keyword>
<dbReference type="EMBL" id="CAXDID020000742">
    <property type="protein sequence ID" value="CAL6112609.1"/>
    <property type="molecule type" value="Genomic_DNA"/>
</dbReference>